<sequence length="318" mass="36123">MSRNVKPEIKLTNLDQTYRTCEFELTNASTAFANALRRVMIAEVPTFAFEDIEFRQNTSPLPDEFIAHRLGLIPLYSERAPEFKFKSECDCNDGCPKCSVSYIINVMCETDEPRLVTTDDLEYLVTDDDHAYTPYLDAARSVKPVEIPAIPGYENVPITICKLGKGQALQVLCRAVKGIAREHAKWSPCSCAAYRMEPIITVDQSFFAEKAKEDSKYLDTFVSMCPNNVFKKANLEEKPISVKTQDCTFCRQCQEFLESEGIKDSENKIIIDQVPDKYIFKVESTGALRPEVIVSRAFEILQKKLLDLLEHIQECPLT</sequence>
<evidence type="ECO:0000256" key="3">
    <source>
        <dbReference type="ARBA" id="ARBA00025804"/>
    </source>
</evidence>
<dbReference type="PANTHER" id="PTHR11800">
    <property type="entry name" value="DNA-DIRECTED RNA POLYMERASE"/>
    <property type="match status" value="1"/>
</dbReference>
<evidence type="ECO:0000259" key="4">
    <source>
        <dbReference type="SMART" id="SM00662"/>
    </source>
</evidence>
<dbReference type="SMART" id="SM00662">
    <property type="entry name" value="RPOLD"/>
    <property type="match status" value="1"/>
</dbReference>
<evidence type="ECO:0000313" key="5">
    <source>
        <dbReference type="EMBL" id="KAK8890536.1"/>
    </source>
</evidence>
<dbReference type="SUPFAM" id="SSF56553">
    <property type="entry name" value="Insert subdomain of RNA polymerase alpha subunit"/>
    <property type="match status" value="1"/>
</dbReference>
<accession>A0ABR2KI66</accession>
<organism evidence="5 6">
    <name type="scientific">Tritrichomonas musculus</name>
    <dbReference type="NCBI Taxonomy" id="1915356"/>
    <lineage>
        <taxon>Eukaryota</taxon>
        <taxon>Metamonada</taxon>
        <taxon>Parabasalia</taxon>
        <taxon>Tritrichomonadida</taxon>
        <taxon>Tritrichomonadidae</taxon>
        <taxon>Tritrichomonas</taxon>
    </lineage>
</organism>
<dbReference type="EMBL" id="JAPFFF010000005">
    <property type="protein sequence ID" value="KAK8890536.1"/>
    <property type="molecule type" value="Genomic_DNA"/>
</dbReference>
<dbReference type="InterPro" id="IPR050518">
    <property type="entry name" value="Rpo3/RPB3_RNA_Pol_subunit"/>
</dbReference>
<comment type="caution">
    <text evidence="5">The sequence shown here is derived from an EMBL/GenBank/DDBJ whole genome shotgun (WGS) entry which is preliminary data.</text>
</comment>
<proteinExistence type="inferred from homology"/>
<dbReference type="InterPro" id="IPR036603">
    <property type="entry name" value="RBP11-like"/>
</dbReference>
<dbReference type="PANTHER" id="PTHR11800:SF2">
    <property type="entry name" value="DNA-DIRECTED RNA POLYMERASE II SUBUNIT RPB3"/>
    <property type="match status" value="1"/>
</dbReference>
<comment type="similarity">
    <text evidence="3">Belongs to the archaeal Rpo3/eukaryotic RPB3 RNA polymerase subunit family.</text>
</comment>
<evidence type="ECO:0000256" key="1">
    <source>
        <dbReference type="ARBA" id="ARBA00022478"/>
    </source>
</evidence>
<reference evidence="5 6" key="1">
    <citation type="submission" date="2024-04" db="EMBL/GenBank/DDBJ databases">
        <title>Tritrichomonas musculus Genome.</title>
        <authorList>
            <person name="Alves-Ferreira E."/>
            <person name="Grigg M."/>
            <person name="Lorenzi H."/>
            <person name="Galac M."/>
        </authorList>
    </citation>
    <scope>NUCLEOTIDE SEQUENCE [LARGE SCALE GENOMIC DNA]</scope>
    <source>
        <strain evidence="5 6">EAF2021</strain>
    </source>
</reference>
<dbReference type="InterPro" id="IPR011263">
    <property type="entry name" value="DNA-dir_RNA_pol_RpoA/D/Rpb3"/>
</dbReference>
<protein>
    <submittedName>
        <fullName evidence="5">DNA-directed RNA polymerase II subunit RPB3</fullName>
    </submittedName>
</protein>
<evidence type="ECO:0000313" key="6">
    <source>
        <dbReference type="Proteomes" id="UP001470230"/>
    </source>
</evidence>
<evidence type="ECO:0000256" key="2">
    <source>
        <dbReference type="ARBA" id="ARBA00023163"/>
    </source>
</evidence>
<name>A0ABR2KI66_9EUKA</name>
<keyword evidence="1 5" id="KW-0240">DNA-directed RNA polymerase</keyword>
<dbReference type="NCBIfam" id="NF001988">
    <property type="entry name" value="PRK00783.1"/>
    <property type="match status" value="1"/>
</dbReference>
<keyword evidence="6" id="KW-1185">Reference proteome</keyword>
<dbReference type="GO" id="GO:0000428">
    <property type="term" value="C:DNA-directed RNA polymerase complex"/>
    <property type="evidence" value="ECO:0007669"/>
    <property type="project" value="UniProtKB-KW"/>
</dbReference>
<dbReference type="InterPro" id="IPR036643">
    <property type="entry name" value="RNApol_insert_sf"/>
</dbReference>
<dbReference type="Gene3D" id="2.170.120.12">
    <property type="entry name" value="DNA-directed RNA polymerase, insert domain"/>
    <property type="match status" value="1"/>
</dbReference>
<dbReference type="InterPro" id="IPR022842">
    <property type="entry name" value="RNAP_Rpo3/Rpb3/RPAC1"/>
</dbReference>
<dbReference type="Pfam" id="PF01000">
    <property type="entry name" value="RNA_pol_A_bac"/>
    <property type="match status" value="1"/>
</dbReference>
<dbReference type="Gene3D" id="3.30.1360.10">
    <property type="entry name" value="RNA polymerase, RBP11-like subunit"/>
    <property type="match status" value="1"/>
</dbReference>
<gene>
    <name evidence="5" type="ORF">M9Y10_035313</name>
</gene>
<dbReference type="HAMAP" id="MF_00320">
    <property type="entry name" value="RNApol_arch_Rpo3"/>
    <property type="match status" value="1"/>
</dbReference>
<dbReference type="InterPro" id="IPR011262">
    <property type="entry name" value="DNA-dir_RNA_pol_insert"/>
</dbReference>
<keyword evidence="2" id="KW-0804">Transcription</keyword>
<feature type="domain" description="DNA-directed RNA polymerase RpoA/D/Rpb3-type" evidence="4">
    <location>
        <begin position="20"/>
        <end position="311"/>
    </location>
</feature>
<dbReference type="Pfam" id="PF01193">
    <property type="entry name" value="RNA_pol_L"/>
    <property type="match status" value="1"/>
</dbReference>
<dbReference type="Proteomes" id="UP001470230">
    <property type="component" value="Unassembled WGS sequence"/>
</dbReference>
<dbReference type="SUPFAM" id="SSF55257">
    <property type="entry name" value="RBP11-like subunits of RNA polymerase"/>
    <property type="match status" value="1"/>
</dbReference>